<name>A0A1H9FF40_9BURK</name>
<evidence type="ECO:0000313" key="2">
    <source>
        <dbReference type="EMBL" id="SEQ35918.1"/>
    </source>
</evidence>
<accession>A0A1H9FF40</accession>
<proteinExistence type="predicted"/>
<keyword evidence="3" id="KW-1185">Reference proteome</keyword>
<evidence type="ECO:0000313" key="3">
    <source>
        <dbReference type="Proteomes" id="UP000199766"/>
    </source>
</evidence>
<dbReference type="InterPro" id="IPR023753">
    <property type="entry name" value="FAD/NAD-binding_dom"/>
</dbReference>
<dbReference type="EMBL" id="FOGD01000001">
    <property type="protein sequence ID" value="SEQ35918.1"/>
    <property type="molecule type" value="Genomic_DNA"/>
</dbReference>
<protein>
    <submittedName>
        <fullName evidence="2">Dihydrolipoamide dehydrogenase</fullName>
    </submittedName>
</protein>
<gene>
    <name evidence="2" type="ORF">SAMN02982919_00523</name>
</gene>
<organism evidence="2 3">
    <name type="scientific">Giesbergeria anulus</name>
    <dbReference type="NCBI Taxonomy" id="180197"/>
    <lineage>
        <taxon>Bacteria</taxon>
        <taxon>Pseudomonadati</taxon>
        <taxon>Pseudomonadota</taxon>
        <taxon>Betaproteobacteria</taxon>
        <taxon>Burkholderiales</taxon>
        <taxon>Comamonadaceae</taxon>
        <taxon>Giesbergeria</taxon>
    </lineage>
</organism>
<evidence type="ECO:0000259" key="1">
    <source>
        <dbReference type="Pfam" id="PF07992"/>
    </source>
</evidence>
<dbReference type="STRING" id="180197.SAMN02982919_00523"/>
<dbReference type="Proteomes" id="UP000199766">
    <property type="component" value="Unassembled WGS sequence"/>
</dbReference>
<dbReference type="AlphaFoldDB" id="A0A1H9FF40"/>
<reference evidence="2 3" key="1">
    <citation type="submission" date="2016-10" db="EMBL/GenBank/DDBJ databases">
        <authorList>
            <person name="de Groot N.N."/>
        </authorList>
    </citation>
    <scope>NUCLEOTIDE SEQUENCE [LARGE SCALE GENOMIC DNA]</scope>
    <source>
        <strain evidence="2 3">ATCC 35958</strain>
    </source>
</reference>
<dbReference type="SUPFAM" id="SSF51905">
    <property type="entry name" value="FAD/NAD(P)-binding domain"/>
    <property type="match status" value="1"/>
</dbReference>
<dbReference type="GO" id="GO:0016491">
    <property type="term" value="F:oxidoreductase activity"/>
    <property type="evidence" value="ECO:0007669"/>
    <property type="project" value="InterPro"/>
</dbReference>
<dbReference type="InterPro" id="IPR036188">
    <property type="entry name" value="FAD/NAD-bd_sf"/>
</dbReference>
<dbReference type="Gene3D" id="3.50.50.60">
    <property type="entry name" value="FAD/NAD(P)-binding domain"/>
    <property type="match status" value="1"/>
</dbReference>
<dbReference type="Pfam" id="PF07992">
    <property type="entry name" value="Pyr_redox_2"/>
    <property type="match status" value="1"/>
</dbReference>
<feature type="domain" description="FAD/NAD(P)-binding" evidence="1">
    <location>
        <begin position="4"/>
        <end position="40"/>
    </location>
</feature>
<sequence>MSAVTDQGLINVDIQMHTNVPHIFAIGNIVGEPMLTRKSVHKPHVVAEVAHSIYTDFSQQKE</sequence>